<evidence type="ECO:0000313" key="3">
    <source>
        <dbReference type="Proteomes" id="UP000660339"/>
    </source>
</evidence>
<dbReference type="Proteomes" id="UP000660339">
    <property type="component" value="Unassembled WGS sequence"/>
</dbReference>
<accession>A0A8J3PFW5</accession>
<protein>
    <submittedName>
        <fullName evidence="2">Uncharacterized protein</fullName>
    </submittedName>
</protein>
<organism evidence="2 3">
    <name type="scientific">Catellatospora methionotrophica</name>
    <dbReference type="NCBI Taxonomy" id="121620"/>
    <lineage>
        <taxon>Bacteria</taxon>
        <taxon>Bacillati</taxon>
        <taxon>Actinomycetota</taxon>
        <taxon>Actinomycetes</taxon>
        <taxon>Micromonosporales</taxon>
        <taxon>Micromonosporaceae</taxon>
        <taxon>Catellatospora</taxon>
    </lineage>
</organism>
<gene>
    <name evidence="2" type="ORF">Cme02nite_39640</name>
</gene>
<sequence length="69" mass="7499">MTISVWDDSLMPECCHGRRPGGRITPASGRSASYPAVRLNTRRGAAPPNGRRADLARRSPQAPEQQSAR</sequence>
<reference evidence="2" key="1">
    <citation type="submission" date="2021-01" db="EMBL/GenBank/DDBJ databases">
        <title>Whole genome shotgun sequence of Catellatospora methionotrophica NBRC 14553.</title>
        <authorList>
            <person name="Komaki H."/>
            <person name="Tamura T."/>
        </authorList>
    </citation>
    <scope>NUCLEOTIDE SEQUENCE</scope>
    <source>
        <strain evidence="2">NBRC 14553</strain>
    </source>
</reference>
<keyword evidence="3" id="KW-1185">Reference proteome</keyword>
<comment type="caution">
    <text evidence="2">The sequence shown here is derived from an EMBL/GenBank/DDBJ whole genome shotgun (WGS) entry which is preliminary data.</text>
</comment>
<feature type="region of interest" description="Disordered" evidence="1">
    <location>
        <begin position="17"/>
        <end position="69"/>
    </location>
</feature>
<name>A0A8J3PFW5_9ACTN</name>
<evidence type="ECO:0000313" key="2">
    <source>
        <dbReference type="EMBL" id="GIG15632.1"/>
    </source>
</evidence>
<dbReference type="EMBL" id="BONJ01000022">
    <property type="protein sequence ID" value="GIG15632.1"/>
    <property type="molecule type" value="Genomic_DNA"/>
</dbReference>
<dbReference type="AlphaFoldDB" id="A0A8J3PFW5"/>
<proteinExistence type="predicted"/>
<evidence type="ECO:0000256" key="1">
    <source>
        <dbReference type="SAM" id="MobiDB-lite"/>
    </source>
</evidence>